<proteinExistence type="inferred from homology"/>
<dbReference type="GO" id="GO:0043139">
    <property type="term" value="F:5'-3' DNA helicase activity"/>
    <property type="evidence" value="ECO:0007669"/>
    <property type="project" value="UniProtKB-EC"/>
</dbReference>
<comment type="catalytic activity">
    <reaction evidence="2">
        <text>Couples ATP hydrolysis with the unwinding of duplex DNA by translocating in the 3'-5' direction.</text>
        <dbReference type="EC" id="5.6.2.4"/>
    </reaction>
</comment>
<reference evidence="8 9" key="1">
    <citation type="journal article" date="2014" name="PLoS Genet.">
        <title>Phylogenetically driven sequencing of extremely halophilic archaea reveals strategies for static and dynamic osmo-response.</title>
        <authorList>
            <person name="Becker E.A."/>
            <person name="Seitzer P.M."/>
            <person name="Tritt A."/>
            <person name="Larsen D."/>
            <person name="Krusor M."/>
            <person name="Yao A.I."/>
            <person name="Wu D."/>
            <person name="Madern D."/>
            <person name="Eisen J.A."/>
            <person name="Darling A.E."/>
            <person name="Facciotti M.T."/>
        </authorList>
    </citation>
    <scope>NUCLEOTIDE SEQUENCE [LARGE SCALE GENOMIC DNA]</scope>
    <source>
        <strain evidence="8 9">100A6</strain>
    </source>
</reference>
<evidence type="ECO:0000256" key="6">
    <source>
        <dbReference type="SAM" id="MobiDB-lite"/>
    </source>
</evidence>
<dbReference type="Proteomes" id="UP000011566">
    <property type="component" value="Unassembled WGS sequence"/>
</dbReference>
<protein>
    <recommendedName>
        <fullName evidence="7">Helicase HerA central domain-containing protein</fullName>
    </recommendedName>
</protein>
<accession>M0LZW8</accession>
<dbReference type="eggNOG" id="arCOG06224">
    <property type="taxonomic scope" value="Archaea"/>
</dbReference>
<dbReference type="PANTHER" id="PTHR42957">
    <property type="entry name" value="HELICASE MJ1565-RELATED"/>
    <property type="match status" value="1"/>
</dbReference>
<dbReference type="RefSeq" id="WP_007693735.1">
    <property type="nucleotide sequence ID" value="NZ_AJRK01000414.1"/>
</dbReference>
<feature type="compositionally biased region" description="Basic and acidic residues" evidence="6">
    <location>
        <begin position="347"/>
        <end position="358"/>
    </location>
</feature>
<feature type="region of interest" description="Disordered" evidence="6">
    <location>
        <begin position="334"/>
        <end position="458"/>
    </location>
</feature>
<evidence type="ECO:0000313" key="9">
    <source>
        <dbReference type="Proteomes" id="UP000011566"/>
    </source>
</evidence>
<dbReference type="InterPro" id="IPR002789">
    <property type="entry name" value="HerA_central"/>
</dbReference>
<dbReference type="InterPro" id="IPR008571">
    <property type="entry name" value="HerA-like"/>
</dbReference>
<organism evidence="8 9">
    <name type="scientific">Halococcus hamelinensis 100A6</name>
    <dbReference type="NCBI Taxonomy" id="1132509"/>
    <lineage>
        <taxon>Archaea</taxon>
        <taxon>Methanobacteriati</taxon>
        <taxon>Methanobacteriota</taxon>
        <taxon>Stenosarchaea group</taxon>
        <taxon>Halobacteria</taxon>
        <taxon>Halobacteriales</taxon>
        <taxon>Halococcaceae</taxon>
        <taxon>Halococcus</taxon>
    </lineage>
</organism>
<dbReference type="PATRIC" id="fig|1132509.6.peg.2435"/>
<evidence type="ECO:0000256" key="3">
    <source>
        <dbReference type="ARBA" id="ARBA00048954"/>
    </source>
</evidence>
<comment type="catalytic activity">
    <reaction evidence="3">
        <text>ATP + H2O = ADP + phosphate + H(+)</text>
        <dbReference type="Rhea" id="RHEA:13065"/>
        <dbReference type="ChEBI" id="CHEBI:15377"/>
        <dbReference type="ChEBI" id="CHEBI:15378"/>
        <dbReference type="ChEBI" id="CHEBI:30616"/>
        <dbReference type="ChEBI" id="CHEBI:43474"/>
        <dbReference type="ChEBI" id="CHEBI:456216"/>
        <dbReference type="EC" id="5.6.2.3"/>
    </reaction>
</comment>
<gene>
    <name evidence="8" type="ORF">C447_10775</name>
</gene>
<evidence type="ECO:0000256" key="5">
    <source>
        <dbReference type="SAM" id="Coils"/>
    </source>
</evidence>
<evidence type="ECO:0000259" key="7">
    <source>
        <dbReference type="Pfam" id="PF01935"/>
    </source>
</evidence>
<comment type="similarity">
    <text evidence="1">Belongs to the HerA family.</text>
</comment>
<evidence type="ECO:0000256" key="2">
    <source>
        <dbReference type="ARBA" id="ARBA00034617"/>
    </source>
</evidence>
<comment type="catalytic activity">
    <reaction evidence="4">
        <text>ATP + H2O = ADP + phosphate + H(+)</text>
        <dbReference type="Rhea" id="RHEA:13065"/>
        <dbReference type="ChEBI" id="CHEBI:15377"/>
        <dbReference type="ChEBI" id="CHEBI:15378"/>
        <dbReference type="ChEBI" id="CHEBI:30616"/>
        <dbReference type="ChEBI" id="CHEBI:43474"/>
        <dbReference type="ChEBI" id="CHEBI:456216"/>
        <dbReference type="EC" id="5.6.2.4"/>
    </reaction>
</comment>
<evidence type="ECO:0000313" key="8">
    <source>
        <dbReference type="EMBL" id="EMA37914.1"/>
    </source>
</evidence>
<sequence length="568" mass="60903">MASEDAETVTLDAAGEVRIPTIELLTGRGFVTGKSGGGKSNTASVVAEELLDDGHPLMIVDTDGEYYGLKERYEVLHAGADDECDVQVGTEHADKLAELALDGGVPVILDVSAYLDDGGHDIVRATVEALFRREQEARRPFLLLVEEVHEFIPESGGLTEAGKMLVRVAKRGRKRGLGFCGISQRPANVKKDVITQCDWLCWHRLTWNNDTAVVGRVLDNQAAEAVQNLADGEAILVTDWDGTRRRVQVRRKRTFDAGSTPGLGDVDRPELKSIGEGLLGDLTEISDQKREHENRLAKLEADLESKNERIAELERELSRARDLSEMAEQFTRALTGDAVSSASQRTRSADDPTHHELGDFEATDEGADGDGTADTPTDDASTGDATSSDNTDTAATTDIAGTVDADNALDTDEGSEDPATDEAAGEPSSEAGEADPIRVADDPGGPGGSNPDPADGRSYADLLDMDVVRHEVQQAEDHSRASPTYAKGIIATLIDEGGPVSQRTLLSRVGGSSTDEVTTMATTLEAMRTVEKEHTDEGLMIGIDPDGVRELRETSLGRERTRSLADGF</sequence>
<name>M0LZW8_9EURY</name>
<keyword evidence="9" id="KW-1185">Reference proteome</keyword>
<dbReference type="Pfam" id="PF01935">
    <property type="entry name" value="DUF87"/>
    <property type="match status" value="1"/>
</dbReference>
<comment type="caution">
    <text evidence="8">The sequence shown here is derived from an EMBL/GenBank/DDBJ whole genome shotgun (WGS) entry which is preliminary data.</text>
</comment>
<dbReference type="AlphaFoldDB" id="M0LZW8"/>
<feature type="compositionally biased region" description="Acidic residues" evidence="6">
    <location>
        <begin position="359"/>
        <end position="368"/>
    </location>
</feature>
<dbReference type="Gene3D" id="3.40.50.300">
    <property type="entry name" value="P-loop containing nucleotide triphosphate hydrolases"/>
    <property type="match status" value="1"/>
</dbReference>
<dbReference type="OrthoDB" id="242625at2157"/>
<feature type="coiled-coil region" evidence="5">
    <location>
        <begin position="282"/>
        <end position="330"/>
    </location>
</feature>
<evidence type="ECO:0000256" key="1">
    <source>
        <dbReference type="ARBA" id="ARBA00007816"/>
    </source>
</evidence>
<feature type="domain" description="Helicase HerA central" evidence="7">
    <location>
        <begin position="29"/>
        <end position="75"/>
    </location>
</feature>
<dbReference type="InterPro" id="IPR027417">
    <property type="entry name" value="P-loop_NTPase"/>
</dbReference>
<feature type="compositionally biased region" description="Low complexity" evidence="6">
    <location>
        <begin position="370"/>
        <end position="406"/>
    </location>
</feature>
<keyword evidence="5" id="KW-0175">Coiled coil</keyword>
<feature type="compositionally biased region" description="Acidic residues" evidence="6">
    <location>
        <begin position="407"/>
        <end position="424"/>
    </location>
</feature>
<dbReference type="GO" id="GO:0043138">
    <property type="term" value="F:3'-5' DNA helicase activity"/>
    <property type="evidence" value="ECO:0007669"/>
    <property type="project" value="UniProtKB-EC"/>
</dbReference>
<dbReference type="PANTHER" id="PTHR42957:SF1">
    <property type="entry name" value="HELICASE MJ1565-RELATED"/>
    <property type="match status" value="1"/>
</dbReference>
<dbReference type="SUPFAM" id="SSF52540">
    <property type="entry name" value="P-loop containing nucleoside triphosphate hydrolases"/>
    <property type="match status" value="1"/>
</dbReference>
<evidence type="ECO:0000256" key="4">
    <source>
        <dbReference type="ARBA" id="ARBA00048988"/>
    </source>
</evidence>
<dbReference type="EMBL" id="AOMB01000032">
    <property type="protein sequence ID" value="EMA37914.1"/>
    <property type="molecule type" value="Genomic_DNA"/>
</dbReference>